<accession>A0A364KXE5</accession>
<organism evidence="8 9">
    <name type="scientific">Talaromyces amestolkiae</name>
    <dbReference type="NCBI Taxonomy" id="1196081"/>
    <lineage>
        <taxon>Eukaryota</taxon>
        <taxon>Fungi</taxon>
        <taxon>Dikarya</taxon>
        <taxon>Ascomycota</taxon>
        <taxon>Pezizomycotina</taxon>
        <taxon>Eurotiomycetes</taxon>
        <taxon>Eurotiomycetidae</taxon>
        <taxon>Eurotiales</taxon>
        <taxon>Trichocomaceae</taxon>
        <taxon>Talaromyces</taxon>
        <taxon>Talaromyces sect. Talaromyces</taxon>
    </lineage>
</organism>
<dbReference type="Pfam" id="PF00488">
    <property type="entry name" value="MutS_V"/>
    <property type="match status" value="1"/>
</dbReference>
<dbReference type="FunFam" id="3.40.50.300:FF:002054">
    <property type="entry name" value="DNA mismatch repair protein MSH4"/>
    <property type="match status" value="1"/>
</dbReference>
<dbReference type="InterPro" id="IPR000432">
    <property type="entry name" value="DNA_mismatch_repair_MutS_C"/>
</dbReference>
<comment type="similarity">
    <text evidence="1">Belongs to the DNA mismatch repair MutS family.</text>
</comment>
<comment type="caution">
    <text evidence="8">The sequence shown here is derived from an EMBL/GenBank/DDBJ whole genome shotgun (WGS) entry which is preliminary data.</text>
</comment>
<dbReference type="PANTHER" id="PTHR11361">
    <property type="entry name" value="DNA MISMATCH REPAIR PROTEIN MUTS FAMILY MEMBER"/>
    <property type="match status" value="1"/>
</dbReference>
<dbReference type="OrthoDB" id="276261at2759"/>
<dbReference type="SUPFAM" id="SSF48334">
    <property type="entry name" value="DNA repair protein MutS, domain III"/>
    <property type="match status" value="1"/>
</dbReference>
<keyword evidence="2" id="KW-0547">Nucleotide-binding</keyword>
<dbReference type="PIRSF" id="PIRSF005813">
    <property type="entry name" value="MSH2"/>
    <property type="match status" value="1"/>
</dbReference>
<dbReference type="Gene3D" id="1.10.1420.10">
    <property type="match status" value="1"/>
</dbReference>
<evidence type="ECO:0000256" key="5">
    <source>
        <dbReference type="ARBA" id="ARBA00023254"/>
    </source>
</evidence>
<feature type="region of interest" description="Disordered" evidence="6">
    <location>
        <begin position="776"/>
        <end position="828"/>
    </location>
</feature>
<evidence type="ECO:0000256" key="4">
    <source>
        <dbReference type="ARBA" id="ARBA00023125"/>
    </source>
</evidence>
<dbReference type="Pfam" id="PF05192">
    <property type="entry name" value="MutS_III"/>
    <property type="match status" value="1"/>
</dbReference>
<name>A0A364KXE5_TALAM</name>
<evidence type="ECO:0000256" key="2">
    <source>
        <dbReference type="ARBA" id="ARBA00022741"/>
    </source>
</evidence>
<dbReference type="EMBL" id="MIKG01000007">
    <property type="protein sequence ID" value="RAO68232.1"/>
    <property type="molecule type" value="Genomic_DNA"/>
</dbReference>
<gene>
    <name evidence="8" type="ORF">BHQ10_004244</name>
</gene>
<dbReference type="GO" id="GO:0006298">
    <property type="term" value="P:mismatch repair"/>
    <property type="evidence" value="ECO:0007669"/>
    <property type="project" value="InterPro"/>
</dbReference>
<dbReference type="GO" id="GO:0140664">
    <property type="term" value="F:ATP-dependent DNA damage sensor activity"/>
    <property type="evidence" value="ECO:0007669"/>
    <property type="project" value="InterPro"/>
</dbReference>
<keyword evidence="3" id="KW-0067">ATP-binding</keyword>
<feature type="domain" description="DNA mismatch repair proteins mutS family" evidence="7">
    <location>
        <begin position="599"/>
        <end position="615"/>
    </location>
</feature>
<dbReference type="PANTHER" id="PTHR11361:SF21">
    <property type="entry name" value="MUTS PROTEIN HOMOLOG 4"/>
    <property type="match status" value="1"/>
</dbReference>
<sequence length="828" mass="93022">MSSLLTDVPPSEMRPRPGFSQRTYTGTRPTTSGTSIVSQEVICAISESRGVSPTVGLAFVNLSTSEAVLCQICDSNSYARAINKLAVFEPTELLFMNTPSARQTMLYDTIQHNIPDLIISSIGRRYWSDRASQEYVDKLAFPEELESIRGSLESHYFAACCLAAVLKYIELQLDLTFTFHSLRIKFEASQGSIMIDLSTTASLELIQNLQNAKSRDCLFGLLNETLTPMGSRLLRTNILQPPTEQERIAARHDAVEELSTIEDMFFAIREALKNFIDADKVLTSACATSNYQSIKNAIDETLNDDVVYQRKPLDLRNQRTYAIKVRNANYSVTKLIKSQTGVNSLLDVARQAYKESNADAAEFVSVLSERHNLTLELKYDTSRSYYISLSAFELEGVLPDEFINVVKRRDRIECQTLDLVKLNQRILDSHYEVISMSDQAVQELLEKICEGVPDLFKISEAIATLDMLSAFAHLVTIQEYVRPEITDVLAIKSGRHPLHEKILKDKLVPNDTYAAQQSRFQIITGCNMSGKSTYIRSIALMAIMAHIGCFVPADYASFPIIHQLFARAATVDEINASVSTFAVEMREISYILRNVDGRSLVIVDELGRGTSTTDGLAIAIAIAEALLDSHALVWFATHFRDLARIMSERSGVVNLSLSVELSQESSKMTMLYKVQEGHVQEKFYGLALAKFLPFPPQVLDIAQRVSMHLYKIAEDGATTSKALRTSRKRNLVLQLREQLLQAHNGTIDGEELRQWLKRLQDDFAMKLAALEIGDDMDPVDDGALDDQEQESKSDEDSFEPVEDYEKRLSTEDVDLVSEQNTEEEMWNM</sequence>
<dbReference type="Gene3D" id="3.30.420.110">
    <property type="entry name" value="MutS, connector domain"/>
    <property type="match status" value="1"/>
</dbReference>
<dbReference type="PROSITE" id="PS00486">
    <property type="entry name" value="DNA_MISMATCH_REPAIR_2"/>
    <property type="match status" value="1"/>
</dbReference>
<dbReference type="GeneID" id="63793460"/>
<dbReference type="RefSeq" id="XP_040732748.1">
    <property type="nucleotide sequence ID" value="XM_040876589.1"/>
</dbReference>
<evidence type="ECO:0000256" key="1">
    <source>
        <dbReference type="ARBA" id="ARBA00006271"/>
    </source>
</evidence>
<dbReference type="GO" id="GO:0005524">
    <property type="term" value="F:ATP binding"/>
    <property type="evidence" value="ECO:0007669"/>
    <property type="project" value="UniProtKB-KW"/>
</dbReference>
<dbReference type="Pfam" id="PF05188">
    <property type="entry name" value="MutS_II"/>
    <property type="match status" value="1"/>
</dbReference>
<dbReference type="AlphaFoldDB" id="A0A364KXE5"/>
<dbReference type="GO" id="GO:0007131">
    <property type="term" value="P:reciprocal meiotic recombination"/>
    <property type="evidence" value="ECO:0007669"/>
    <property type="project" value="TreeGrafter"/>
</dbReference>
<dbReference type="Gene3D" id="3.40.50.300">
    <property type="entry name" value="P-loop containing nucleotide triphosphate hydrolases"/>
    <property type="match status" value="1"/>
</dbReference>
<evidence type="ECO:0000259" key="7">
    <source>
        <dbReference type="PROSITE" id="PS00486"/>
    </source>
</evidence>
<dbReference type="Pfam" id="PF05190">
    <property type="entry name" value="MutS_IV"/>
    <property type="match status" value="1"/>
</dbReference>
<feature type="region of interest" description="Disordered" evidence="6">
    <location>
        <begin position="1"/>
        <end position="32"/>
    </location>
</feature>
<dbReference type="SUPFAM" id="SSF52540">
    <property type="entry name" value="P-loop containing nucleoside triphosphate hydrolases"/>
    <property type="match status" value="1"/>
</dbReference>
<evidence type="ECO:0000256" key="6">
    <source>
        <dbReference type="SAM" id="MobiDB-lite"/>
    </source>
</evidence>
<protein>
    <recommendedName>
        <fullName evidence="7">DNA mismatch repair proteins mutS family domain-containing protein</fullName>
    </recommendedName>
</protein>
<keyword evidence="9" id="KW-1185">Reference proteome</keyword>
<feature type="compositionally biased region" description="Acidic residues" evidence="6">
    <location>
        <begin position="776"/>
        <end position="788"/>
    </location>
</feature>
<evidence type="ECO:0000313" key="8">
    <source>
        <dbReference type="EMBL" id="RAO68232.1"/>
    </source>
</evidence>
<feature type="compositionally biased region" description="Acidic residues" evidence="6">
    <location>
        <begin position="811"/>
        <end position="828"/>
    </location>
</feature>
<dbReference type="Proteomes" id="UP000249363">
    <property type="component" value="Unassembled WGS sequence"/>
</dbReference>
<proteinExistence type="inferred from homology"/>
<dbReference type="InterPro" id="IPR011184">
    <property type="entry name" value="DNA_mismatch_repair_Msh2"/>
</dbReference>
<dbReference type="SMART" id="SM00533">
    <property type="entry name" value="MUTSd"/>
    <property type="match status" value="1"/>
</dbReference>
<keyword evidence="5" id="KW-0469">Meiosis</keyword>
<dbReference type="InterPro" id="IPR007696">
    <property type="entry name" value="DNA_mismatch_repair_MutS_core"/>
</dbReference>
<dbReference type="InterPro" id="IPR027417">
    <property type="entry name" value="P-loop_NTPase"/>
</dbReference>
<dbReference type="InterPro" id="IPR036187">
    <property type="entry name" value="DNA_mismatch_repair_MutS_sf"/>
</dbReference>
<dbReference type="InterPro" id="IPR036678">
    <property type="entry name" value="MutS_con_dom_sf"/>
</dbReference>
<reference evidence="8 9" key="1">
    <citation type="journal article" date="2017" name="Biotechnol. Biofuels">
        <title>Differential beta-glucosidase expression as a function of carbon source availability in Talaromyces amestolkiae: a genomic and proteomic approach.</title>
        <authorList>
            <person name="de Eugenio L.I."/>
            <person name="Mendez-Liter J.A."/>
            <person name="Nieto-Dominguez M."/>
            <person name="Alonso L."/>
            <person name="Gil-Munoz J."/>
            <person name="Barriuso J."/>
            <person name="Prieto A."/>
            <person name="Martinez M.J."/>
        </authorList>
    </citation>
    <scope>NUCLEOTIDE SEQUENCE [LARGE SCALE GENOMIC DNA]</scope>
    <source>
        <strain evidence="8 9">CIB</strain>
    </source>
</reference>
<evidence type="ECO:0000313" key="9">
    <source>
        <dbReference type="Proteomes" id="UP000249363"/>
    </source>
</evidence>
<dbReference type="InterPro" id="IPR007860">
    <property type="entry name" value="DNA_mmatch_repair_MutS_con_dom"/>
</dbReference>
<keyword evidence="4" id="KW-0238">DNA-binding</keyword>
<dbReference type="STRING" id="1196081.A0A364KXE5"/>
<dbReference type="InterPro" id="IPR007861">
    <property type="entry name" value="DNA_mismatch_repair_MutS_clamp"/>
</dbReference>
<dbReference type="SUPFAM" id="SSF53150">
    <property type="entry name" value="DNA repair protein MutS, domain II"/>
    <property type="match status" value="1"/>
</dbReference>
<feature type="compositionally biased region" description="Low complexity" evidence="6">
    <location>
        <begin position="22"/>
        <end position="32"/>
    </location>
</feature>
<dbReference type="GO" id="GO:0030983">
    <property type="term" value="F:mismatched DNA binding"/>
    <property type="evidence" value="ECO:0007669"/>
    <property type="project" value="InterPro"/>
</dbReference>
<dbReference type="SMART" id="SM00534">
    <property type="entry name" value="MUTSac"/>
    <property type="match status" value="1"/>
</dbReference>
<evidence type="ECO:0000256" key="3">
    <source>
        <dbReference type="ARBA" id="ARBA00022840"/>
    </source>
</evidence>
<dbReference type="InterPro" id="IPR045076">
    <property type="entry name" value="MutS"/>
</dbReference>
<dbReference type="GO" id="GO:0005634">
    <property type="term" value="C:nucleus"/>
    <property type="evidence" value="ECO:0007669"/>
    <property type="project" value="TreeGrafter"/>
</dbReference>